<protein>
    <submittedName>
        <fullName evidence="2">Uncharacterized protein</fullName>
    </submittedName>
</protein>
<gene>
    <name evidence="2" type="ORF">L596_017659</name>
</gene>
<organism evidence="2 3">
    <name type="scientific">Steinernema carpocapsae</name>
    <name type="common">Entomopathogenic nematode</name>
    <dbReference type="NCBI Taxonomy" id="34508"/>
    <lineage>
        <taxon>Eukaryota</taxon>
        <taxon>Metazoa</taxon>
        <taxon>Ecdysozoa</taxon>
        <taxon>Nematoda</taxon>
        <taxon>Chromadorea</taxon>
        <taxon>Rhabditida</taxon>
        <taxon>Tylenchina</taxon>
        <taxon>Panagrolaimomorpha</taxon>
        <taxon>Strongyloidoidea</taxon>
        <taxon>Steinernematidae</taxon>
        <taxon>Steinernema</taxon>
    </lineage>
</organism>
<comment type="caution">
    <text evidence="2">The sequence shown here is derived from an EMBL/GenBank/DDBJ whole genome shotgun (WGS) entry which is preliminary data.</text>
</comment>
<evidence type="ECO:0000256" key="1">
    <source>
        <dbReference type="SAM" id="MobiDB-lite"/>
    </source>
</evidence>
<dbReference type="OrthoDB" id="6515516at2759"/>
<dbReference type="AlphaFoldDB" id="A0A4V6A1Y5"/>
<accession>A0A4V6A1Y5</accession>
<name>A0A4V6A1Y5_STECR</name>
<keyword evidence="3" id="KW-1185">Reference proteome</keyword>
<evidence type="ECO:0000313" key="3">
    <source>
        <dbReference type="Proteomes" id="UP000298663"/>
    </source>
</evidence>
<reference evidence="2 3" key="2">
    <citation type="journal article" date="2019" name="G3 (Bethesda)">
        <title>Hybrid Assembly of the Genome of the Entomopathogenic Nematode Steinernema carpocapsae Identifies the X-Chromosome.</title>
        <authorList>
            <person name="Serra L."/>
            <person name="Macchietto M."/>
            <person name="Macias-Munoz A."/>
            <person name="McGill C.J."/>
            <person name="Rodriguez I.M."/>
            <person name="Rodriguez B."/>
            <person name="Murad R."/>
            <person name="Mortazavi A."/>
        </authorList>
    </citation>
    <scope>NUCLEOTIDE SEQUENCE [LARGE SCALE GENOMIC DNA]</scope>
    <source>
        <strain evidence="2 3">ALL</strain>
    </source>
</reference>
<reference evidence="2 3" key="1">
    <citation type="journal article" date="2015" name="Genome Biol.">
        <title>Comparative genomics of Steinernema reveals deeply conserved gene regulatory networks.</title>
        <authorList>
            <person name="Dillman A.R."/>
            <person name="Macchietto M."/>
            <person name="Porter C.F."/>
            <person name="Rogers A."/>
            <person name="Williams B."/>
            <person name="Antoshechkin I."/>
            <person name="Lee M.M."/>
            <person name="Goodwin Z."/>
            <person name="Lu X."/>
            <person name="Lewis E.E."/>
            <person name="Goodrich-Blair H."/>
            <person name="Stock S.P."/>
            <person name="Adams B.J."/>
            <person name="Sternberg P.W."/>
            <person name="Mortazavi A."/>
        </authorList>
    </citation>
    <scope>NUCLEOTIDE SEQUENCE [LARGE SCALE GENOMIC DNA]</scope>
    <source>
        <strain evidence="2 3">ALL</strain>
    </source>
</reference>
<evidence type="ECO:0000313" key="2">
    <source>
        <dbReference type="EMBL" id="TKR76535.1"/>
    </source>
</evidence>
<proteinExistence type="predicted"/>
<dbReference type="EMBL" id="AZBU02000005">
    <property type="protein sequence ID" value="TKR76535.1"/>
    <property type="molecule type" value="Genomic_DNA"/>
</dbReference>
<dbReference type="Proteomes" id="UP000298663">
    <property type="component" value="Unassembled WGS sequence"/>
</dbReference>
<feature type="region of interest" description="Disordered" evidence="1">
    <location>
        <begin position="78"/>
        <end position="98"/>
    </location>
</feature>
<sequence length="98" mass="10506">MSDDDKILFKMSVQKIILDSRFGDGASIRMLNQEMNQPQLVTVAAPTVLTLDQQQQLGGLIVHSVPVSLATSIGVPVTTSGAQSQQQQAQTQSLGGRR</sequence>